<name>A0ABW2CKP9_9ACTN</name>
<sequence length="252" mass="25587">MGMTEGSNAADRVVVVAGASGPAGRAAVRRLAADGSRVVAAARTPGTWDEDRVSPAAVDLLDADATRAWADGVAAEHGRVDGLIHLVGGWRGGGSFADTDLADWAFLHGALIRTLQHTTLAFHDHLRKAPAGRVAIVSQHAAQRPTQNVAAYAAAKAASEAWTLALADSFAHATSGNAGEGGAGGGSASGASGPAASILVVKALLTDAMREEKPDGAFPGFTHVDDLATVIAGLWDRPASELNGTRLDLSHP</sequence>
<dbReference type="Proteomes" id="UP001596380">
    <property type="component" value="Unassembled WGS sequence"/>
</dbReference>
<accession>A0ABW2CKP9</accession>
<organism evidence="3 4">
    <name type="scientific">Actinomadura yumaensis</name>
    <dbReference type="NCBI Taxonomy" id="111807"/>
    <lineage>
        <taxon>Bacteria</taxon>
        <taxon>Bacillati</taxon>
        <taxon>Actinomycetota</taxon>
        <taxon>Actinomycetes</taxon>
        <taxon>Streptosporangiales</taxon>
        <taxon>Thermomonosporaceae</taxon>
        <taxon>Actinomadura</taxon>
    </lineage>
</organism>
<evidence type="ECO:0000313" key="3">
    <source>
        <dbReference type="EMBL" id="MFC6882072.1"/>
    </source>
</evidence>
<dbReference type="InterPro" id="IPR051122">
    <property type="entry name" value="SDR_DHRS6-like"/>
</dbReference>
<dbReference type="Gene3D" id="3.40.50.720">
    <property type="entry name" value="NAD(P)-binding Rossmann-like Domain"/>
    <property type="match status" value="1"/>
</dbReference>
<dbReference type="PANTHER" id="PTHR43477:SF1">
    <property type="entry name" value="DIHYDROANTICAPSIN 7-DEHYDROGENASE"/>
    <property type="match status" value="1"/>
</dbReference>
<reference evidence="4" key="1">
    <citation type="journal article" date="2019" name="Int. J. Syst. Evol. Microbiol.">
        <title>The Global Catalogue of Microorganisms (GCM) 10K type strain sequencing project: providing services to taxonomists for standard genome sequencing and annotation.</title>
        <authorList>
            <consortium name="The Broad Institute Genomics Platform"/>
            <consortium name="The Broad Institute Genome Sequencing Center for Infectious Disease"/>
            <person name="Wu L."/>
            <person name="Ma J."/>
        </authorList>
    </citation>
    <scope>NUCLEOTIDE SEQUENCE [LARGE SCALE GENOMIC DNA]</scope>
    <source>
        <strain evidence="4">JCM 3369</strain>
    </source>
</reference>
<dbReference type="InterPro" id="IPR036291">
    <property type="entry name" value="NAD(P)-bd_dom_sf"/>
</dbReference>
<dbReference type="PRINTS" id="PR00081">
    <property type="entry name" value="GDHRDH"/>
</dbReference>
<dbReference type="InterPro" id="IPR002347">
    <property type="entry name" value="SDR_fam"/>
</dbReference>
<evidence type="ECO:0000313" key="4">
    <source>
        <dbReference type="Proteomes" id="UP001596380"/>
    </source>
</evidence>
<dbReference type="SUPFAM" id="SSF51735">
    <property type="entry name" value="NAD(P)-binding Rossmann-fold domains"/>
    <property type="match status" value="1"/>
</dbReference>
<evidence type="ECO:0000256" key="1">
    <source>
        <dbReference type="ARBA" id="ARBA00006484"/>
    </source>
</evidence>
<dbReference type="RefSeq" id="WP_378046927.1">
    <property type="nucleotide sequence ID" value="NZ_JBHSXE010000001.1"/>
</dbReference>
<proteinExistence type="inferred from homology"/>
<evidence type="ECO:0000256" key="2">
    <source>
        <dbReference type="ARBA" id="ARBA00023002"/>
    </source>
</evidence>
<dbReference type="GO" id="GO:0016491">
    <property type="term" value="F:oxidoreductase activity"/>
    <property type="evidence" value="ECO:0007669"/>
    <property type="project" value="UniProtKB-KW"/>
</dbReference>
<keyword evidence="4" id="KW-1185">Reference proteome</keyword>
<gene>
    <name evidence="3" type="ORF">ACFQKB_20130</name>
</gene>
<dbReference type="PANTHER" id="PTHR43477">
    <property type="entry name" value="DIHYDROANTICAPSIN 7-DEHYDROGENASE"/>
    <property type="match status" value="1"/>
</dbReference>
<keyword evidence="2 3" id="KW-0560">Oxidoreductase</keyword>
<dbReference type="Pfam" id="PF00106">
    <property type="entry name" value="adh_short"/>
    <property type="match status" value="1"/>
</dbReference>
<comment type="caution">
    <text evidence="3">The sequence shown here is derived from an EMBL/GenBank/DDBJ whole genome shotgun (WGS) entry which is preliminary data.</text>
</comment>
<dbReference type="EC" id="1.-.-.-" evidence="3"/>
<protein>
    <submittedName>
        <fullName evidence="3">SDR family oxidoreductase</fullName>
        <ecNumber evidence="3">1.-.-.-</ecNumber>
    </submittedName>
</protein>
<dbReference type="EMBL" id="JBHSXS010000011">
    <property type="protein sequence ID" value="MFC6882072.1"/>
    <property type="molecule type" value="Genomic_DNA"/>
</dbReference>
<dbReference type="CDD" id="cd05233">
    <property type="entry name" value="SDR_c"/>
    <property type="match status" value="1"/>
</dbReference>
<comment type="similarity">
    <text evidence="1">Belongs to the short-chain dehydrogenases/reductases (SDR) family.</text>
</comment>